<sequence>MQMQQVLLKLRSVGFTINPDKVSWVRKQTKYLGFIVKGKLIMDAAKIASITDFPGPKNREKTNAFITHYKELRVPLNQLKKHVKFCWGDEQQKIFQVLKHAITHHHIRLVVYALVRPCCRPNTGIYEEEALACVFADYPEIAEFDLMIYNQAPI</sequence>
<dbReference type="SUPFAM" id="SSF56672">
    <property type="entry name" value="DNA/RNA polymerases"/>
    <property type="match status" value="1"/>
</dbReference>
<dbReference type="InterPro" id="IPR043502">
    <property type="entry name" value="DNA/RNA_pol_sf"/>
</dbReference>
<reference evidence="1 2" key="1">
    <citation type="submission" date="2023-02" db="EMBL/GenBank/DDBJ databases">
        <title>LHISI_Scaffold_Assembly.</title>
        <authorList>
            <person name="Stuart O.P."/>
            <person name="Cleave R."/>
            <person name="Magrath M.J.L."/>
            <person name="Mikheyev A.S."/>
        </authorList>
    </citation>
    <scope>NUCLEOTIDE SEQUENCE [LARGE SCALE GENOMIC DNA]</scope>
    <source>
        <strain evidence="1">Daus_M_001</strain>
        <tissue evidence="1">Leg muscle</tissue>
    </source>
</reference>
<feature type="non-terminal residue" evidence="1">
    <location>
        <position position="154"/>
    </location>
</feature>
<evidence type="ECO:0000313" key="2">
    <source>
        <dbReference type="Proteomes" id="UP001159363"/>
    </source>
</evidence>
<dbReference type="InterPro" id="IPR051320">
    <property type="entry name" value="Viral_Replic_Matur_Polypro"/>
</dbReference>
<dbReference type="Gene3D" id="3.30.70.270">
    <property type="match status" value="2"/>
</dbReference>
<name>A0ABQ9I664_9NEOP</name>
<keyword evidence="2" id="KW-1185">Reference proteome</keyword>
<dbReference type="PANTHER" id="PTHR33064">
    <property type="entry name" value="POL PROTEIN"/>
    <property type="match status" value="1"/>
</dbReference>
<protein>
    <recommendedName>
        <fullName evidence="3">Reverse transcriptase</fullName>
    </recommendedName>
</protein>
<evidence type="ECO:0000313" key="1">
    <source>
        <dbReference type="EMBL" id="KAJ8892125.1"/>
    </source>
</evidence>
<gene>
    <name evidence="1" type="ORF">PR048_004705</name>
</gene>
<comment type="caution">
    <text evidence="1">The sequence shown here is derived from an EMBL/GenBank/DDBJ whole genome shotgun (WGS) entry which is preliminary data.</text>
</comment>
<dbReference type="PANTHER" id="PTHR33064:SF37">
    <property type="entry name" value="RIBONUCLEASE H"/>
    <property type="match status" value="1"/>
</dbReference>
<dbReference type="EMBL" id="JARBHB010000002">
    <property type="protein sequence ID" value="KAJ8892125.1"/>
    <property type="molecule type" value="Genomic_DNA"/>
</dbReference>
<evidence type="ECO:0008006" key="3">
    <source>
        <dbReference type="Google" id="ProtNLM"/>
    </source>
</evidence>
<proteinExistence type="predicted"/>
<dbReference type="Proteomes" id="UP001159363">
    <property type="component" value="Chromosome 2"/>
</dbReference>
<accession>A0ABQ9I664</accession>
<organism evidence="1 2">
    <name type="scientific">Dryococelus australis</name>
    <dbReference type="NCBI Taxonomy" id="614101"/>
    <lineage>
        <taxon>Eukaryota</taxon>
        <taxon>Metazoa</taxon>
        <taxon>Ecdysozoa</taxon>
        <taxon>Arthropoda</taxon>
        <taxon>Hexapoda</taxon>
        <taxon>Insecta</taxon>
        <taxon>Pterygota</taxon>
        <taxon>Neoptera</taxon>
        <taxon>Polyneoptera</taxon>
        <taxon>Phasmatodea</taxon>
        <taxon>Verophasmatodea</taxon>
        <taxon>Anareolatae</taxon>
        <taxon>Phasmatidae</taxon>
        <taxon>Eurycanthinae</taxon>
        <taxon>Dryococelus</taxon>
    </lineage>
</organism>
<dbReference type="InterPro" id="IPR043128">
    <property type="entry name" value="Rev_trsase/Diguanyl_cyclase"/>
</dbReference>